<organism evidence="3">
    <name type="scientific">mine drainage metagenome</name>
    <dbReference type="NCBI Taxonomy" id="410659"/>
    <lineage>
        <taxon>unclassified sequences</taxon>
        <taxon>metagenomes</taxon>
        <taxon>ecological metagenomes</taxon>
    </lineage>
</organism>
<comment type="similarity">
    <text evidence="1">Belongs to the AHA1 family.</text>
</comment>
<dbReference type="Pfam" id="PF08327">
    <property type="entry name" value="AHSA1"/>
    <property type="match status" value="2"/>
</dbReference>
<dbReference type="CDD" id="cd07814">
    <property type="entry name" value="SRPBCC_CalC_Aha1-like"/>
    <property type="match status" value="1"/>
</dbReference>
<dbReference type="SUPFAM" id="SSF55961">
    <property type="entry name" value="Bet v1-like"/>
    <property type="match status" value="2"/>
</dbReference>
<evidence type="ECO:0000256" key="1">
    <source>
        <dbReference type="ARBA" id="ARBA00006817"/>
    </source>
</evidence>
<dbReference type="EMBL" id="MLJW01000112">
    <property type="protein sequence ID" value="OIQ98970.1"/>
    <property type="molecule type" value="Genomic_DNA"/>
</dbReference>
<protein>
    <recommendedName>
        <fullName evidence="2">Activator of Hsp90 ATPase homologue 1/2-like C-terminal domain-containing protein</fullName>
    </recommendedName>
</protein>
<dbReference type="AlphaFoldDB" id="A0A1J5RTG1"/>
<proteinExistence type="inferred from homology"/>
<feature type="domain" description="Activator of Hsp90 ATPase homologue 1/2-like C-terminal" evidence="2">
    <location>
        <begin position="187"/>
        <end position="321"/>
    </location>
</feature>
<evidence type="ECO:0000259" key="2">
    <source>
        <dbReference type="Pfam" id="PF08327"/>
    </source>
</evidence>
<dbReference type="PANTHER" id="PTHR36929">
    <property type="entry name" value="ATTACHMENT SUBUNIT, PUTATIVE-RELATED"/>
    <property type="match status" value="1"/>
</dbReference>
<name>A0A1J5RTG1_9ZZZZ</name>
<accession>A0A1J5RTG1</accession>
<feature type="domain" description="Activator of Hsp90 ATPase homologue 1/2-like C-terminal" evidence="2">
    <location>
        <begin position="21"/>
        <end position="169"/>
    </location>
</feature>
<dbReference type="CDD" id="cd08894">
    <property type="entry name" value="SRPBCC_CalC_Aha1-like_1"/>
    <property type="match status" value="1"/>
</dbReference>
<sequence>MDATVNTAAHQEEFVISRIFNAPCKQVWMAWTEREQLMQWFGPQGCTLSHAALDLRVGGTFHYAMRMPDGHEMWGKWTFREIAAPKKLVLINSFSDAQGGITRHPLSASWPLEMLSTTTFEAQGDKTRLTIRWSPWNATEQERATFNAALNSMEQGWGGTFAQLDAYLEKQRTNTADREIVISRVFDAPRELVWEAMTKPEHVVHWWGPNGFTNTLEKMDFRVGGVWKHIMHGPDGTDYPNKSVFTAIVEPERIELCNGGTYKGDPNANFDATWTFEVVDGQTKVTIHLVFPTAEARNMVVEKYGAIEGGHQTLARLAGYLSKV</sequence>
<reference evidence="3" key="1">
    <citation type="submission" date="2016-10" db="EMBL/GenBank/DDBJ databases">
        <title>Sequence of Gallionella enrichment culture.</title>
        <authorList>
            <person name="Poehlein A."/>
            <person name="Muehling M."/>
            <person name="Daniel R."/>
        </authorList>
    </citation>
    <scope>NUCLEOTIDE SEQUENCE</scope>
</reference>
<dbReference type="Gene3D" id="3.30.530.20">
    <property type="match status" value="2"/>
</dbReference>
<comment type="caution">
    <text evidence="3">The sequence shown here is derived from an EMBL/GenBank/DDBJ whole genome shotgun (WGS) entry which is preliminary data.</text>
</comment>
<dbReference type="InterPro" id="IPR013538">
    <property type="entry name" value="ASHA1/2-like_C"/>
</dbReference>
<dbReference type="PANTHER" id="PTHR36929:SF5">
    <property type="entry name" value="BLR6751 PROTEIN"/>
    <property type="match status" value="1"/>
</dbReference>
<gene>
    <name evidence="3" type="ORF">GALL_190650</name>
</gene>
<evidence type="ECO:0000313" key="3">
    <source>
        <dbReference type="EMBL" id="OIQ98970.1"/>
    </source>
</evidence>
<dbReference type="InterPro" id="IPR023393">
    <property type="entry name" value="START-like_dom_sf"/>
</dbReference>